<sequence>MDRQAITAAFDTLDAGVDAVLGLDCEALTTHERMVLLERVERVRRRLPAAEHPLINQLARSGQRRGVGRQTGACDRRVDADQPRRGRPPHR</sequence>
<feature type="region of interest" description="Disordered" evidence="1">
    <location>
        <begin position="60"/>
        <end position="91"/>
    </location>
</feature>
<dbReference type="EMBL" id="AP022575">
    <property type="protein sequence ID" value="BBX75961.1"/>
    <property type="molecule type" value="Genomic_DNA"/>
</dbReference>
<dbReference type="Proteomes" id="UP000467236">
    <property type="component" value="Chromosome"/>
</dbReference>
<dbReference type="KEGG" id="mshj:MSHI_38670"/>
<evidence type="ECO:0000256" key="1">
    <source>
        <dbReference type="SAM" id="MobiDB-lite"/>
    </source>
</evidence>
<evidence type="ECO:0000313" key="3">
    <source>
        <dbReference type="Proteomes" id="UP000467236"/>
    </source>
</evidence>
<protein>
    <submittedName>
        <fullName evidence="2">Uncharacterized protein</fullName>
    </submittedName>
</protein>
<evidence type="ECO:0000313" key="2">
    <source>
        <dbReference type="EMBL" id="BBX75961.1"/>
    </source>
</evidence>
<accession>A0A7I7MUU4</accession>
<reference evidence="2 3" key="1">
    <citation type="journal article" date="2019" name="Emerg. Microbes Infect.">
        <title>Comprehensive subspecies identification of 175 nontuberculous mycobacteria species based on 7547 genomic profiles.</title>
        <authorList>
            <person name="Matsumoto Y."/>
            <person name="Kinjo T."/>
            <person name="Motooka D."/>
            <person name="Nabeya D."/>
            <person name="Jung N."/>
            <person name="Uechi K."/>
            <person name="Horii T."/>
            <person name="Iida T."/>
            <person name="Fujita J."/>
            <person name="Nakamura S."/>
        </authorList>
    </citation>
    <scope>NUCLEOTIDE SEQUENCE [LARGE SCALE GENOMIC DNA]</scope>
    <source>
        <strain evidence="2 3">JCM 14233</strain>
    </source>
</reference>
<proteinExistence type="predicted"/>
<dbReference type="AlphaFoldDB" id="A0A7I7MUU4"/>
<feature type="compositionally biased region" description="Basic and acidic residues" evidence="1">
    <location>
        <begin position="74"/>
        <end position="84"/>
    </location>
</feature>
<organism evidence="2 3">
    <name type="scientific">Mycobacterium shinjukuense</name>
    <dbReference type="NCBI Taxonomy" id="398694"/>
    <lineage>
        <taxon>Bacteria</taxon>
        <taxon>Bacillati</taxon>
        <taxon>Actinomycetota</taxon>
        <taxon>Actinomycetes</taxon>
        <taxon>Mycobacteriales</taxon>
        <taxon>Mycobacteriaceae</taxon>
        <taxon>Mycobacterium</taxon>
    </lineage>
</organism>
<gene>
    <name evidence="2" type="ORF">MSHI_38670</name>
</gene>
<name>A0A7I7MUU4_9MYCO</name>
<keyword evidence="3" id="KW-1185">Reference proteome</keyword>